<evidence type="ECO:0000256" key="7">
    <source>
        <dbReference type="ARBA" id="ARBA00025526"/>
    </source>
</evidence>
<dbReference type="Gene3D" id="1.10.10.2770">
    <property type="match status" value="1"/>
</dbReference>
<evidence type="ECO:0000313" key="10">
    <source>
        <dbReference type="EMBL" id="SOB60677.1"/>
    </source>
</evidence>
<dbReference type="InterPro" id="IPR031157">
    <property type="entry name" value="G_TR_CS"/>
</dbReference>
<dbReference type="Pfam" id="PF09107">
    <property type="entry name" value="WHD_3rd_SelB"/>
    <property type="match status" value="1"/>
</dbReference>
<dbReference type="PANTHER" id="PTHR43721">
    <property type="entry name" value="ELONGATION FACTOR TU-RELATED"/>
    <property type="match status" value="1"/>
</dbReference>
<dbReference type="NCBIfam" id="TIGR00231">
    <property type="entry name" value="small_GTP"/>
    <property type="match status" value="1"/>
</dbReference>
<organism evidence="10 11">
    <name type="scientific">Pseudodesulfovibrio profundus</name>
    <dbReference type="NCBI Taxonomy" id="57320"/>
    <lineage>
        <taxon>Bacteria</taxon>
        <taxon>Pseudomonadati</taxon>
        <taxon>Thermodesulfobacteriota</taxon>
        <taxon>Desulfovibrionia</taxon>
        <taxon>Desulfovibrionales</taxon>
        <taxon>Desulfovibrionaceae</taxon>
    </lineage>
</organism>
<evidence type="ECO:0000256" key="3">
    <source>
        <dbReference type="ARBA" id="ARBA00022490"/>
    </source>
</evidence>
<dbReference type="GO" id="GO:0001514">
    <property type="term" value="P:selenocysteine incorporation"/>
    <property type="evidence" value="ECO:0007669"/>
    <property type="project" value="InterPro"/>
</dbReference>
<dbReference type="PROSITE" id="PS00301">
    <property type="entry name" value="G_TR_1"/>
    <property type="match status" value="1"/>
</dbReference>
<keyword evidence="5" id="KW-0648">Protein biosynthesis</keyword>
<dbReference type="Gene3D" id="2.40.30.10">
    <property type="entry name" value="Translation factors"/>
    <property type="match status" value="1"/>
</dbReference>
<comment type="function">
    <text evidence="7">Translation factor necessary for the incorporation of selenocysteine into proteins. It probably replaces EF-Tu for the insertion of selenocysteine directed by the UGA codon. SelB binds GTP and GDP.</text>
</comment>
<dbReference type="InterPro" id="IPR015190">
    <property type="entry name" value="Elong_fac_SelB-wing-hlx_typ-2"/>
</dbReference>
<dbReference type="SUPFAM" id="SSF52540">
    <property type="entry name" value="P-loop containing nucleoside triphosphate hydrolases"/>
    <property type="match status" value="1"/>
</dbReference>
<evidence type="ECO:0000256" key="2">
    <source>
        <dbReference type="ARBA" id="ARBA00015953"/>
    </source>
</evidence>
<evidence type="ECO:0000256" key="5">
    <source>
        <dbReference type="ARBA" id="ARBA00022917"/>
    </source>
</evidence>
<name>A0A2C8FET3_9BACT</name>
<dbReference type="GO" id="GO:0003924">
    <property type="term" value="F:GTPase activity"/>
    <property type="evidence" value="ECO:0007669"/>
    <property type="project" value="InterPro"/>
</dbReference>
<dbReference type="PROSITE" id="PS51722">
    <property type="entry name" value="G_TR_2"/>
    <property type="match status" value="1"/>
</dbReference>
<keyword evidence="10" id="KW-0251">Elongation factor</keyword>
<gene>
    <name evidence="10" type="primary">selB</name>
    <name evidence="10" type="ORF">DPRO_3760</name>
</gene>
<dbReference type="PANTHER" id="PTHR43721:SF22">
    <property type="entry name" value="ELONGATION FACTOR TU, MITOCHONDRIAL"/>
    <property type="match status" value="1"/>
</dbReference>
<dbReference type="FunFam" id="3.40.50.300:FF:001064">
    <property type="entry name" value="Selenocysteine-specific translation elongation factor"/>
    <property type="match status" value="1"/>
</dbReference>
<dbReference type="Gene3D" id="1.10.10.10">
    <property type="entry name" value="Winged helix-like DNA-binding domain superfamily/Winged helix DNA-binding domain"/>
    <property type="match status" value="1"/>
</dbReference>
<dbReference type="NCBIfam" id="TIGR00475">
    <property type="entry name" value="selB"/>
    <property type="match status" value="1"/>
</dbReference>
<dbReference type="InterPro" id="IPR036388">
    <property type="entry name" value="WH-like_DNA-bd_sf"/>
</dbReference>
<sequence length="690" mass="76240">MSATKTAGPSKGMGMTTSLVPVHGECCFLVTGADLHYYAPLGTRIKWIRKDKDTYMPVIMGTAGHIDHGKTTLVKALTGIDCDRLSEEKKRGITIELGFAHLDLGEGDRVGIVDVPGHEKFVKNMVAGATGVDFVTLVIAADEGIMPQTREHLEICQLLGVKTGLVALTKADMVDDEWLDMVKEEVADYLEPTFLGGAPIIPVSAHTGAGIDELKGAIRTLLSEYKPKRRSDLFRLPADRVFSMKGHGTVITGTMISGSISIGEDVLLYPREVESKVRGLQSHGETVETAEAGKRTAVNLHGLEVDDIRRGDVLARPGTLFPSDVWDIELTVLESSHIPLKHRREIHFHHGAREVLARIFLLDREELLPGETAVCQVRFIEPLAGVYDDRIVLRSFSPLRAFAGGRVIGPVGHKIKRFSDQVDMLGQLAAEDPAEVAAAQLELAGPTGRTFNELLTMTNMESKALEKTLGVLGGQQKAILFDKETRRYGGGELARRLSDELLAFLGDFHKKHSMKPGVQRGELASSWGKALPQKFFHFIVERLLKQGDIVAEQEVLRLKDHKVSMASDQAKVREIILGAYKEGGFTPPNLKDVLEQLNMDFKEAAPVFRVLQEQGELIRVKDDMYYHAAALNDIKARMLAFFADSQEMSAPDFKGVTGLSRKYLIPVLEYFDKEKVTVRVGDVRHLRKRS</sequence>
<evidence type="ECO:0000259" key="9">
    <source>
        <dbReference type="PROSITE" id="PS51722"/>
    </source>
</evidence>
<dbReference type="Pfam" id="PF09106">
    <property type="entry name" value="WHD_2nd_SelB"/>
    <property type="match status" value="1"/>
</dbReference>
<dbReference type="InterPro" id="IPR027417">
    <property type="entry name" value="P-loop_NTPase"/>
</dbReference>
<dbReference type="EMBL" id="LT907975">
    <property type="protein sequence ID" value="SOB60677.1"/>
    <property type="molecule type" value="Genomic_DNA"/>
</dbReference>
<keyword evidence="4" id="KW-0547">Nucleotide-binding</keyword>
<dbReference type="KEGG" id="pprf:DPRO_3760"/>
<dbReference type="CDD" id="cd04171">
    <property type="entry name" value="SelB"/>
    <property type="match status" value="1"/>
</dbReference>
<proteinExistence type="predicted"/>
<protein>
    <recommendedName>
        <fullName evidence="2">Selenocysteine-specific elongation factor</fullName>
    </recommendedName>
    <alternativeName>
        <fullName evidence="8">SelB translation factor</fullName>
    </alternativeName>
</protein>
<keyword evidence="3" id="KW-0963">Cytoplasm</keyword>
<comment type="subcellular location">
    <subcellularLocation>
        <location evidence="1">Cytoplasm</location>
    </subcellularLocation>
</comment>
<dbReference type="Gene3D" id="3.40.50.300">
    <property type="entry name" value="P-loop containing nucleotide triphosphate hydrolases"/>
    <property type="match status" value="1"/>
</dbReference>
<dbReference type="InterPro" id="IPR000795">
    <property type="entry name" value="T_Tr_GTP-bd_dom"/>
</dbReference>
<dbReference type="InterPro" id="IPR009000">
    <property type="entry name" value="Transl_B-barrel_sf"/>
</dbReference>
<dbReference type="SUPFAM" id="SSF50447">
    <property type="entry name" value="Translation proteins"/>
    <property type="match status" value="1"/>
</dbReference>
<evidence type="ECO:0000256" key="1">
    <source>
        <dbReference type="ARBA" id="ARBA00004496"/>
    </source>
</evidence>
<dbReference type="GO" id="GO:0005525">
    <property type="term" value="F:GTP binding"/>
    <property type="evidence" value="ECO:0007669"/>
    <property type="project" value="UniProtKB-KW"/>
</dbReference>
<dbReference type="GO" id="GO:0003746">
    <property type="term" value="F:translation elongation factor activity"/>
    <property type="evidence" value="ECO:0007669"/>
    <property type="project" value="UniProtKB-KW"/>
</dbReference>
<dbReference type="InterPro" id="IPR057335">
    <property type="entry name" value="Beta-barrel_SelB"/>
</dbReference>
<dbReference type="InterPro" id="IPR036390">
    <property type="entry name" value="WH_DNA-bd_sf"/>
</dbReference>
<dbReference type="InterPro" id="IPR009001">
    <property type="entry name" value="Transl_elong_EF1A/Init_IF2_C"/>
</dbReference>
<evidence type="ECO:0000256" key="4">
    <source>
        <dbReference type="ARBA" id="ARBA00022741"/>
    </source>
</evidence>
<dbReference type="SUPFAM" id="SSF50465">
    <property type="entry name" value="EF-Tu/eEF-1alpha/eIF2-gamma C-terminal domain"/>
    <property type="match status" value="1"/>
</dbReference>
<keyword evidence="11" id="KW-1185">Reference proteome</keyword>
<accession>A0A2C8FET3</accession>
<evidence type="ECO:0000256" key="6">
    <source>
        <dbReference type="ARBA" id="ARBA00023134"/>
    </source>
</evidence>
<dbReference type="GO" id="GO:0003723">
    <property type="term" value="F:RNA binding"/>
    <property type="evidence" value="ECO:0007669"/>
    <property type="project" value="InterPro"/>
</dbReference>
<dbReference type="InterPro" id="IPR005225">
    <property type="entry name" value="Small_GTP-bd"/>
</dbReference>
<dbReference type="CDD" id="cd15491">
    <property type="entry name" value="selB_III"/>
    <property type="match status" value="1"/>
</dbReference>
<reference evidence="11" key="1">
    <citation type="submission" date="2017-09" db="EMBL/GenBank/DDBJ databases">
        <authorList>
            <person name="Regsiter A."/>
            <person name="William W."/>
        </authorList>
    </citation>
    <scope>NUCLEOTIDE SEQUENCE [LARGE SCALE GENOMIC DNA]</scope>
    <source>
        <strain evidence="11">500-1</strain>
    </source>
</reference>
<dbReference type="AlphaFoldDB" id="A0A2C8FET3"/>
<dbReference type="Pfam" id="PF25461">
    <property type="entry name" value="Beta-barrel_SelB"/>
    <property type="match status" value="1"/>
</dbReference>
<dbReference type="PRINTS" id="PR00315">
    <property type="entry name" value="ELONGATNFCT"/>
</dbReference>
<dbReference type="Proteomes" id="UP000219215">
    <property type="component" value="Chromosome DPRO"/>
</dbReference>
<dbReference type="GO" id="GO:0005829">
    <property type="term" value="C:cytosol"/>
    <property type="evidence" value="ECO:0007669"/>
    <property type="project" value="TreeGrafter"/>
</dbReference>
<feature type="domain" description="Tr-type G" evidence="9">
    <location>
        <begin position="55"/>
        <end position="228"/>
    </location>
</feature>
<evidence type="ECO:0000313" key="11">
    <source>
        <dbReference type="Proteomes" id="UP000219215"/>
    </source>
</evidence>
<dbReference type="InterPro" id="IPR015191">
    <property type="entry name" value="SelB_WHD4"/>
</dbReference>
<dbReference type="SUPFAM" id="SSF46785">
    <property type="entry name" value="Winged helix' DNA-binding domain"/>
    <property type="match status" value="3"/>
</dbReference>
<dbReference type="Pfam" id="PF03144">
    <property type="entry name" value="GTP_EFTU_D2"/>
    <property type="match status" value="1"/>
</dbReference>
<dbReference type="InterPro" id="IPR004535">
    <property type="entry name" value="Transl_elong_SelB"/>
</dbReference>
<dbReference type="InterPro" id="IPR050055">
    <property type="entry name" value="EF-Tu_GTPase"/>
</dbReference>
<keyword evidence="6" id="KW-0342">GTP-binding</keyword>
<evidence type="ECO:0000256" key="8">
    <source>
        <dbReference type="ARBA" id="ARBA00031615"/>
    </source>
</evidence>
<dbReference type="InterPro" id="IPR004161">
    <property type="entry name" value="EFTu-like_2"/>
</dbReference>
<dbReference type="Pfam" id="PF00009">
    <property type="entry name" value="GTP_EFTU"/>
    <property type="match status" value="1"/>
</dbReference>
<dbReference type="CDD" id="cd03696">
    <property type="entry name" value="SelB_II"/>
    <property type="match status" value="1"/>
</dbReference>